<dbReference type="GO" id="GO:0005840">
    <property type="term" value="C:ribosome"/>
    <property type="evidence" value="ECO:0007669"/>
    <property type="project" value="UniProtKB-KW"/>
</dbReference>
<evidence type="ECO:0000313" key="8">
    <source>
        <dbReference type="Proteomes" id="UP000694549"/>
    </source>
</evidence>
<evidence type="ECO:0000256" key="1">
    <source>
        <dbReference type="ARBA" id="ARBA00009875"/>
    </source>
</evidence>
<keyword evidence="8" id="KW-1185">Reference proteome</keyword>
<feature type="transmembrane region" description="Helical" evidence="6">
    <location>
        <begin position="26"/>
        <end position="45"/>
    </location>
</feature>
<evidence type="ECO:0000256" key="4">
    <source>
        <dbReference type="ARBA" id="ARBA00035227"/>
    </source>
</evidence>
<evidence type="ECO:0000256" key="5">
    <source>
        <dbReference type="ARBA" id="ARBA00035333"/>
    </source>
</evidence>
<accession>A0A8B9UEL3</accession>
<protein>
    <recommendedName>
        <fullName evidence="4">Large ribosomal subunit protein eL34</fullName>
    </recommendedName>
    <alternativeName>
        <fullName evidence="5">60S ribosomal protein L34</fullName>
    </alternativeName>
</protein>
<evidence type="ECO:0000256" key="2">
    <source>
        <dbReference type="ARBA" id="ARBA00022980"/>
    </source>
</evidence>
<comment type="similarity">
    <text evidence="1">Belongs to the eukaryotic ribosomal protein eL34 family.</text>
</comment>
<dbReference type="GO" id="GO:0003735">
    <property type="term" value="F:structural constituent of ribosome"/>
    <property type="evidence" value="ECO:0007669"/>
    <property type="project" value="InterPro"/>
</dbReference>
<organism evidence="7 8">
    <name type="scientific">Anas zonorhyncha</name>
    <name type="common">Eastern spot-billed duck</name>
    <dbReference type="NCBI Taxonomy" id="75864"/>
    <lineage>
        <taxon>Eukaryota</taxon>
        <taxon>Metazoa</taxon>
        <taxon>Chordata</taxon>
        <taxon>Craniata</taxon>
        <taxon>Vertebrata</taxon>
        <taxon>Euteleostomi</taxon>
        <taxon>Archelosauria</taxon>
        <taxon>Archosauria</taxon>
        <taxon>Dinosauria</taxon>
        <taxon>Saurischia</taxon>
        <taxon>Theropoda</taxon>
        <taxon>Coelurosauria</taxon>
        <taxon>Aves</taxon>
        <taxon>Neognathae</taxon>
        <taxon>Galloanserae</taxon>
        <taxon>Anseriformes</taxon>
        <taxon>Anatidae</taxon>
        <taxon>Anatinae</taxon>
        <taxon>Anas</taxon>
    </lineage>
</organism>
<dbReference type="InterPro" id="IPR008195">
    <property type="entry name" value="Ribosomal_eL34"/>
</dbReference>
<dbReference type="InterPro" id="IPR038562">
    <property type="entry name" value="Ribosomal_eL34_C_sf"/>
</dbReference>
<keyword evidence="2" id="KW-0689">Ribosomal protein</keyword>
<keyword evidence="6" id="KW-0472">Membrane</keyword>
<evidence type="ECO:0000313" key="7">
    <source>
        <dbReference type="Ensembl" id="ENSAZOP00000007187.1"/>
    </source>
</evidence>
<reference evidence="7" key="2">
    <citation type="submission" date="2025-09" db="UniProtKB">
        <authorList>
            <consortium name="Ensembl"/>
        </authorList>
    </citation>
    <scope>IDENTIFICATION</scope>
</reference>
<evidence type="ECO:0000256" key="3">
    <source>
        <dbReference type="ARBA" id="ARBA00023274"/>
    </source>
</evidence>
<reference evidence="7" key="1">
    <citation type="submission" date="2025-08" db="UniProtKB">
        <authorList>
            <consortium name="Ensembl"/>
        </authorList>
    </citation>
    <scope>IDENTIFICATION</scope>
</reference>
<dbReference type="GO" id="GO:1990904">
    <property type="term" value="C:ribonucleoprotein complex"/>
    <property type="evidence" value="ECO:0007669"/>
    <property type="project" value="UniProtKB-KW"/>
</dbReference>
<name>A0A8B9UEL3_9AVES</name>
<dbReference type="Proteomes" id="UP000694549">
    <property type="component" value="Unplaced"/>
</dbReference>
<dbReference type="AlphaFoldDB" id="A0A8B9UEL3"/>
<keyword evidence="6" id="KW-1133">Transmembrane helix</keyword>
<dbReference type="PANTHER" id="PTHR46595">
    <property type="entry name" value="60S RIBOSOMAL PROTEIN L34"/>
    <property type="match status" value="1"/>
</dbReference>
<dbReference type="GO" id="GO:0006412">
    <property type="term" value="P:translation"/>
    <property type="evidence" value="ECO:0007669"/>
    <property type="project" value="InterPro"/>
</dbReference>
<dbReference type="Ensembl" id="ENSAZOT00000007669.1">
    <property type="protein sequence ID" value="ENSAZOP00000007187.1"/>
    <property type="gene ID" value="ENSAZOG00000004601.1"/>
</dbReference>
<dbReference type="Gene3D" id="6.20.340.10">
    <property type="match status" value="1"/>
</dbReference>
<keyword evidence="3" id="KW-0687">Ribonucleoprotein</keyword>
<sequence>MLAGTQTAPLCGVPQSAAGSKSNCNFLVLVYLLNWTPVLTVVFFLSRIKRAFLIEEQKIVVKVLKAQAQSQKSK</sequence>
<evidence type="ECO:0000256" key="6">
    <source>
        <dbReference type="SAM" id="Phobius"/>
    </source>
</evidence>
<proteinExistence type="inferred from homology"/>
<keyword evidence="6" id="KW-0812">Transmembrane</keyword>